<evidence type="ECO:0000259" key="13">
    <source>
        <dbReference type="PROSITE" id="PS50835"/>
    </source>
</evidence>
<evidence type="ECO:0000256" key="8">
    <source>
        <dbReference type="ARBA" id="ARBA00023157"/>
    </source>
</evidence>
<dbReference type="GO" id="GO:0030335">
    <property type="term" value="P:positive regulation of cell migration"/>
    <property type="evidence" value="ECO:0007669"/>
    <property type="project" value="TreeGrafter"/>
</dbReference>
<evidence type="ECO:0000313" key="16">
    <source>
        <dbReference type="Proteomes" id="UP000814243"/>
    </source>
</evidence>
<reference evidence="15" key="1">
    <citation type="journal article" date="2021" name="G3 (Bethesda)">
        <title>Genome and transcriptome analysis of the beet armyworm Spodoptera exigua reveals targets for pest control. .</title>
        <authorList>
            <person name="Simon S."/>
            <person name="Breeschoten T."/>
            <person name="Jansen H.J."/>
            <person name="Dirks R.P."/>
            <person name="Schranz M.E."/>
            <person name="Ros V.I.D."/>
        </authorList>
    </citation>
    <scope>NUCLEOTIDE SEQUENCE</scope>
    <source>
        <strain evidence="15">TB_SE_WUR_2020</strain>
    </source>
</reference>
<name>A0A922MQU4_SPOEX</name>
<dbReference type="InterPro" id="IPR036352">
    <property type="entry name" value="Semap_dom_sf"/>
</dbReference>
<dbReference type="SUPFAM" id="SSF101912">
    <property type="entry name" value="Sema domain"/>
    <property type="match status" value="1"/>
</dbReference>
<keyword evidence="9" id="KW-0325">Glycoprotein</keyword>
<accession>A0A922MQU4</accession>
<evidence type="ECO:0000256" key="12">
    <source>
        <dbReference type="PROSITE-ProRule" id="PRU00352"/>
    </source>
</evidence>
<dbReference type="InterPro" id="IPR015943">
    <property type="entry name" value="WD40/YVTN_repeat-like_dom_sf"/>
</dbReference>
<dbReference type="GO" id="GO:0030215">
    <property type="term" value="F:semaphorin receptor binding"/>
    <property type="evidence" value="ECO:0007669"/>
    <property type="project" value="InterPro"/>
</dbReference>
<comment type="caution">
    <text evidence="12">Lacks conserved residue(s) required for the propagation of feature annotation.</text>
</comment>
<dbReference type="InterPro" id="IPR007110">
    <property type="entry name" value="Ig-like_dom"/>
</dbReference>
<protein>
    <recommendedName>
        <fullName evidence="11">Semaphorin-2A</fullName>
    </recommendedName>
</protein>
<comment type="caution">
    <text evidence="15">The sequence shown here is derived from an EMBL/GenBank/DDBJ whole genome shotgun (WGS) entry which is preliminary data.</text>
</comment>
<organism evidence="15 16">
    <name type="scientific">Spodoptera exigua</name>
    <name type="common">Beet armyworm</name>
    <name type="synonym">Noctua fulgens</name>
    <dbReference type="NCBI Taxonomy" id="7107"/>
    <lineage>
        <taxon>Eukaryota</taxon>
        <taxon>Metazoa</taxon>
        <taxon>Ecdysozoa</taxon>
        <taxon>Arthropoda</taxon>
        <taxon>Hexapoda</taxon>
        <taxon>Insecta</taxon>
        <taxon>Pterygota</taxon>
        <taxon>Neoptera</taxon>
        <taxon>Endopterygota</taxon>
        <taxon>Lepidoptera</taxon>
        <taxon>Glossata</taxon>
        <taxon>Ditrysia</taxon>
        <taxon>Noctuoidea</taxon>
        <taxon>Noctuidae</taxon>
        <taxon>Amphipyrinae</taxon>
        <taxon>Spodoptera</taxon>
    </lineage>
</organism>
<feature type="domain" description="Ig-like" evidence="13">
    <location>
        <begin position="493"/>
        <end position="574"/>
    </location>
</feature>
<feature type="domain" description="Sema" evidence="14">
    <location>
        <begin position="1"/>
        <end position="449"/>
    </location>
</feature>
<comment type="subcellular location">
    <subcellularLocation>
        <location evidence="1">Secreted</location>
    </subcellularLocation>
</comment>
<evidence type="ECO:0000256" key="3">
    <source>
        <dbReference type="ARBA" id="ARBA00022473"/>
    </source>
</evidence>
<evidence type="ECO:0000256" key="4">
    <source>
        <dbReference type="ARBA" id="ARBA00022525"/>
    </source>
</evidence>
<dbReference type="GO" id="GO:0045499">
    <property type="term" value="F:chemorepellent activity"/>
    <property type="evidence" value="ECO:0007669"/>
    <property type="project" value="TreeGrafter"/>
</dbReference>
<dbReference type="PROSITE" id="PS50835">
    <property type="entry name" value="IG_LIKE"/>
    <property type="match status" value="1"/>
</dbReference>
<evidence type="ECO:0000256" key="1">
    <source>
        <dbReference type="ARBA" id="ARBA00004613"/>
    </source>
</evidence>
<dbReference type="SUPFAM" id="SSF103575">
    <property type="entry name" value="Plexin repeat"/>
    <property type="match status" value="1"/>
</dbReference>
<dbReference type="Gene3D" id="3.30.1680.10">
    <property type="entry name" value="ligand-binding face of the semaphorins, domain 2"/>
    <property type="match status" value="1"/>
</dbReference>
<keyword evidence="3" id="KW-0217">Developmental protein</keyword>
<evidence type="ECO:0000256" key="9">
    <source>
        <dbReference type="ARBA" id="ARBA00023180"/>
    </source>
</evidence>
<sequence length="735" mass="83451">MDRVFRLNMTDISQSHCERDALLLEASNVARCVSKGKSEPFECRNHIRVLQPLGDGERLYVCGTNAHSPKDWVVYLNLTHLPRHEYVPGVGLGVAKCPYDPADNSTAVWVTDGNPGGLPTLYAGTNAEFTKADPVIFRNDLYDFRTGQKKYNFKRTLKYDSKWLDKTNFVGSFDVGEYVLFFFRETAVEFMNCGKAVYSRVARVCKHDTGGKHILSQNWATYLKARLNCSIPGEFPFYFDEIRCAYTMFNDDFYFETNTKIRDPESVYQMPGDTTRFYAAFTTGASDGLVGSAICTYTMDDIQEAFAGRFKEQASSSSAWLPVLRARVPVPRPGTCVNNTEALPDNVLNFIRSHPLMDSAVRHEGDAPAFYKRDLVLTTIVVDRQFVDMLGDDITYTVFYAGTRGGGGGSRVADVWRAAGDEPVRALAISRRLHALYLATDNRLRQLPLRACAHRYDSCVRCVLDPYCGWDKEVGACRPYSPGLLHDATNSTPSICEASAPLKTVRAGYGQSVHLAAYGKTPEALKDQHVIWYHHSREKGRYKINYNWDRVLQTSERGLVLLSVTESDRGRYECYFGPTLIASYNLDIDIHRCTQPSKSQEYKQVYSDWCHEFEKYKSAMKAWESRQMVSLSKLYNKVEIKLPVQSNMDKHFVFKMPFLKLPSKAMFQKPECIEPAKQYVQRDRGFAAVIGHSSLVINERLHTPSHANVNYPIFCRRIPIPLLSDYSNRAYVLLS</sequence>
<dbReference type="GO" id="GO:0005886">
    <property type="term" value="C:plasma membrane"/>
    <property type="evidence" value="ECO:0007669"/>
    <property type="project" value="TreeGrafter"/>
</dbReference>
<dbReference type="PANTHER" id="PTHR11036">
    <property type="entry name" value="SEMAPHORIN"/>
    <property type="match status" value="1"/>
</dbReference>
<dbReference type="GO" id="GO:0071526">
    <property type="term" value="P:semaphorin-plexin signaling pathway"/>
    <property type="evidence" value="ECO:0007669"/>
    <property type="project" value="TreeGrafter"/>
</dbReference>
<dbReference type="GO" id="GO:0005576">
    <property type="term" value="C:extracellular region"/>
    <property type="evidence" value="ECO:0007669"/>
    <property type="project" value="UniProtKB-SubCell"/>
</dbReference>
<dbReference type="PROSITE" id="PS51004">
    <property type="entry name" value="SEMA"/>
    <property type="match status" value="1"/>
</dbReference>
<dbReference type="EMBL" id="JACEFF010000259">
    <property type="protein sequence ID" value="KAH9640993.1"/>
    <property type="molecule type" value="Genomic_DNA"/>
</dbReference>
<dbReference type="InterPro" id="IPR001627">
    <property type="entry name" value="Semap_dom"/>
</dbReference>
<keyword evidence="10" id="KW-0393">Immunoglobulin domain</keyword>
<evidence type="ECO:0000256" key="11">
    <source>
        <dbReference type="ARBA" id="ARBA00074148"/>
    </source>
</evidence>
<keyword evidence="8" id="KW-1015">Disulfide bond</keyword>
<keyword evidence="4" id="KW-0964">Secreted</keyword>
<dbReference type="Pfam" id="PF01403">
    <property type="entry name" value="Sema"/>
    <property type="match status" value="1"/>
</dbReference>
<gene>
    <name evidence="15" type="ORF">HF086_015089</name>
</gene>
<evidence type="ECO:0000259" key="14">
    <source>
        <dbReference type="PROSITE" id="PS51004"/>
    </source>
</evidence>
<keyword evidence="7" id="KW-0524">Neurogenesis</keyword>
<evidence type="ECO:0000256" key="2">
    <source>
        <dbReference type="ARBA" id="ARBA00009492"/>
    </source>
</evidence>
<dbReference type="Gene3D" id="2.130.10.10">
    <property type="entry name" value="YVTN repeat-like/Quinoprotein amine dehydrogenase"/>
    <property type="match status" value="1"/>
</dbReference>
<dbReference type="SMART" id="SM00630">
    <property type="entry name" value="Sema"/>
    <property type="match status" value="1"/>
</dbReference>
<dbReference type="Proteomes" id="UP000814243">
    <property type="component" value="Unassembled WGS sequence"/>
</dbReference>
<dbReference type="InterPro" id="IPR027231">
    <property type="entry name" value="Semaphorin"/>
</dbReference>
<proteinExistence type="inferred from homology"/>
<evidence type="ECO:0000256" key="5">
    <source>
        <dbReference type="ARBA" id="ARBA00022729"/>
    </source>
</evidence>
<evidence type="ECO:0000256" key="6">
    <source>
        <dbReference type="ARBA" id="ARBA00022782"/>
    </source>
</evidence>
<dbReference type="SUPFAM" id="SSF48726">
    <property type="entry name" value="Immunoglobulin"/>
    <property type="match status" value="1"/>
</dbReference>
<dbReference type="AlphaFoldDB" id="A0A922MQU4"/>
<dbReference type="GO" id="GO:0007411">
    <property type="term" value="P:axon guidance"/>
    <property type="evidence" value="ECO:0007669"/>
    <property type="project" value="TreeGrafter"/>
</dbReference>
<keyword evidence="5" id="KW-0732">Signal</keyword>
<dbReference type="InterPro" id="IPR036179">
    <property type="entry name" value="Ig-like_dom_sf"/>
</dbReference>
<keyword evidence="6" id="KW-0221">Differentiation</keyword>
<dbReference type="FunFam" id="2.130.10.10:FF:000369">
    <property type="entry name" value="semaphorin-2A isoform X1"/>
    <property type="match status" value="1"/>
</dbReference>
<comment type="similarity">
    <text evidence="2">Belongs to the semaphorin family.</text>
</comment>
<evidence type="ECO:0000256" key="7">
    <source>
        <dbReference type="ARBA" id="ARBA00022902"/>
    </source>
</evidence>
<evidence type="ECO:0000256" key="10">
    <source>
        <dbReference type="ARBA" id="ARBA00023319"/>
    </source>
</evidence>
<evidence type="ECO:0000313" key="15">
    <source>
        <dbReference type="EMBL" id="KAH9640993.1"/>
    </source>
</evidence>
<dbReference type="PANTHER" id="PTHR11036:SF90">
    <property type="entry name" value="SEMAPHORIN 2B, ISOFORM D-RELATED"/>
    <property type="match status" value="1"/>
</dbReference>